<proteinExistence type="predicted"/>
<protein>
    <submittedName>
        <fullName evidence="2">Uncharacterized protein</fullName>
    </submittedName>
</protein>
<keyword evidence="3" id="KW-1185">Reference proteome</keyword>
<dbReference type="EMBL" id="JADXDR010000209">
    <property type="protein sequence ID" value="KAI7836006.1"/>
    <property type="molecule type" value="Genomic_DNA"/>
</dbReference>
<evidence type="ECO:0000313" key="2">
    <source>
        <dbReference type="EMBL" id="KAI7836006.1"/>
    </source>
</evidence>
<keyword evidence="1" id="KW-1133">Transmembrane helix</keyword>
<name>A0AAD5DFY1_9CHLO</name>
<sequence length="166" mass="17630">MSDPAAAPPPPPKPPLRRPPVDGKLPPLVYALIACLFVTLVILLVTAHHVRRMRRLRRARQEEEEQQQRAQEAAAAGIAALQLRHVWIPPIVVNPDASMALAHSSGAWKHDAAAHADVKQHGGPASGGNSSTCTCGGTHCGLVVVVHGQETAFSHVSLSPAMLAER</sequence>
<gene>
    <name evidence="2" type="ORF">COHA_010090</name>
</gene>
<feature type="transmembrane region" description="Helical" evidence="1">
    <location>
        <begin position="28"/>
        <end position="50"/>
    </location>
</feature>
<evidence type="ECO:0000313" key="3">
    <source>
        <dbReference type="Proteomes" id="UP001205105"/>
    </source>
</evidence>
<reference evidence="2" key="1">
    <citation type="submission" date="2020-11" db="EMBL/GenBank/DDBJ databases">
        <title>Chlorella ohadii genome sequencing and assembly.</title>
        <authorList>
            <person name="Murik O."/>
            <person name="Treves H."/>
            <person name="Kedem I."/>
            <person name="Shotland Y."/>
            <person name="Kaplan A."/>
        </authorList>
    </citation>
    <scope>NUCLEOTIDE SEQUENCE</scope>
    <source>
        <strain evidence="2">1</strain>
    </source>
</reference>
<evidence type="ECO:0000256" key="1">
    <source>
        <dbReference type="SAM" id="Phobius"/>
    </source>
</evidence>
<comment type="caution">
    <text evidence="2">The sequence shown here is derived from an EMBL/GenBank/DDBJ whole genome shotgun (WGS) entry which is preliminary data.</text>
</comment>
<keyword evidence="1" id="KW-0472">Membrane</keyword>
<keyword evidence="1" id="KW-0812">Transmembrane</keyword>
<dbReference type="AlphaFoldDB" id="A0AAD5DFY1"/>
<accession>A0AAD5DFY1</accession>
<dbReference type="Proteomes" id="UP001205105">
    <property type="component" value="Unassembled WGS sequence"/>
</dbReference>
<organism evidence="2 3">
    <name type="scientific">Chlorella ohadii</name>
    <dbReference type="NCBI Taxonomy" id="2649997"/>
    <lineage>
        <taxon>Eukaryota</taxon>
        <taxon>Viridiplantae</taxon>
        <taxon>Chlorophyta</taxon>
        <taxon>core chlorophytes</taxon>
        <taxon>Trebouxiophyceae</taxon>
        <taxon>Chlorellales</taxon>
        <taxon>Chlorellaceae</taxon>
        <taxon>Chlorella clade</taxon>
        <taxon>Chlorella</taxon>
    </lineage>
</organism>